<keyword evidence="3" id="KW-1185">Reference proteome</keyword>
<keyword evidence="1" id="KW-0732">Signal</keyword>
<evidence type="ECO:0008006" key="4">
    <source>
        <dbReference type="Google" id="ProtNLM"/>
    </source>
</evidence>
<protein>
    <recommendedName>
        <fullName evidence="4">Secreted protein</fullName>
    </recommendedName>
</protein>
<feature type="chain" id="PRO_5015513207" description="Secreted protein" evidence="1">
    <location>
        <begin position="20"/>
        <end position="72"/>
    </location>
</feature>
<evidence type="ECO:0000256" key="1">
    <source>
        <dbReference type="SAM" id="SignalP"/>
    </source>
</evidence>
<feature type="signal peptide" evidence="1">
    <location>
        <begin position="1"/>
        <end position="19"/>
    </location>
</feature>
<organism evidence="2 3">
    <name type="scientific">Trichoderma longibrachiatum ATCC 18648</name>
    <dbReference type="NCBI Taxonomy" id="983965"/>
    <lineage>
        <taxon>Eukaryota</taxon>
        <taxon>Fungi</taxon>
        <taxon>Dikarya</taxon>
        <taxon>Ascomycota</taxon>
        <taxon>Pezizomycotina</taxon>
        <taxon>Sordariomycetes</taxon>
        <taxon>Hypocreomycetidae</taxon>
        <taxon>Hypocreales</taxon>
        <taxon>Hypocreaceae</taxon>
        <taxon>Trichoderma</taxon>
    </lineage>
</organism>
<reference evidence="2 3" key="1">
    <citation type="submission" date="2016-07" db="EMBL/GenBank/DDBJ databases">
        <title>Multiple horizontal gene transfer events from other fungi enriched the ability of initially mycotrophic Trichoderma (Ascomycota) to feed on dead plant biomass.</title>
        <authorList>
            <consortium name="DOE Joint Genome Institute"/>
            <person name="Aerts A."/>
            <person name="Atanasova L."/>
            <person name="Chenthamara K."/>
            <person name="Zhang J."/>
            <person name="Grujic M."/>
            <person name="Henrissat B."/>
            <person name="Kuo A."/>
            <person name="Salamov A."/>
            <person name="Lipzen A."/>
            <person name="Labutti K."/>
            <person name="Barry K."/>
            <person name="Miao Y."/>
            <person name="Rahimi M.J."/>
            <person name="Shen Q."/>
            <person name="Grigoriev I.V."/>
            <person name="Kubicek C.P."/>
            <person name="Druzhinina I.S."/>
        </authorList>
    </citation>
    <scope>NUCLEOTIDE SEQUENCE [LARGE SCALE GENOMIC DNA]</scope>
    <source>
        <strain evidence="2 3">ATCC 18648</strain>
    </source>
</reference>
<sequence length="72" mass="8197">MGCCLLLLPWCCVALRCVALVCTLRYDIVIIEQNSRESIHTASTCKYGRFCMRMRVLRGHHLDWASGTCSCK</sequence>
<name>A0A2T4BVW5_TRILO</name>
<accession>A0A2T4BVW5</accession>
<evidence type="ECO:0000313" key="2">
    <source>
        <dbReference type="EMBL" id="PTB73445.1"/>
    </source>
</evidence>
<proteinExistence type="predicted"/>
<dbReference type="AlphaFoldDB" id="A0A2T4BVW5"/>
<evidence type="ECO:0000313" key="3">
    <source>
        <dbReference type="Proteomes" id="UP000240760"/>
    </source>
</evidence>
<dbReference type="Proteomes" id="UP000240760">
    <property type="component" value="Unassembled WGS sequence"/>
</dbReference>
<dbReference type="EMBL" id="KZ679138">
    <property type="protein sequence ID" value="PTB73445.1"/>
    <property type="molecule type" value="Genomic_DNA"/>
</dbReference>
<gene>
    <name evidence="2" type="ORF">M440DRAFT_1404451</name>
</gene>